<keyword evidence="3 6" id="KW-0378">Hydrolase</keyword>
<dbReference type="SUPFAM" id="SSF56024">
    <property type="entry name" value="Phospholipase D/nuclease"/>
    <property type="match status" value="2"/>
</dbReference>
<dbReference type="PROSITE" id="PS50035">
    <property type="entry name" value="PLD"/>
    <property type="match status" value="2"/>
</dbReference>
<reference evidence="9" key="2">
    <citation type="submission" date="2025-08" db="UniProtKB">
        <authorList>
            <consortium name="Ensembl"/>
        </authorList>
    </citation>
    <scope>IDENTIFICATION</scope>
</reference>
<dbReference type="SUPFAM" id="SSF50729">
    <property type="entry name" value="PH domain-like"/>
    <property type="match status" value="1"/>
</dbReference>
<dbReference type="GO" id="GO:0004630">
    <property type="term" value="F:phospholipase D activity"/>
    <property type="evidence" value="ECO:0007669"/>
    <property type="project" value="UniProtKB-UniRule"/>
</dbReference>
<dbReference type="InterPro" id="IPR016555">
    <property type="entry name" value="PLipase_D_euk"/>
</dbReference>
<dbReference type="SMART" id="SM00155">
    <property type="entry name" value="PLDc"/>
    <property type="match status" value="2"/>
</dbReference>
<dbReference type="EMBL" id="AFYH01088890">
    <property type="status" value="NOT_ANNOTATED_CDS"/>
    <property type="molecule type" value="Genomic_DNA"/>
</dbReference>
<dbReference type="InParanoid" id="H3ACG7"/>
<dbReference type="EMBL" id="AFYH01088887">
    <property type="status" value="NOT_ANNOTATED_CDS"/>
    <property type="molecule type" value="Genomic_DNA"/>
</dbReference>
<dbReference type="InterPro" id="IPR025202">
    <property type="entry name" value="PLD-like_dom"/>
</dbReference>
<evidence type="ECO:0000256" key="4">
    <source>
        <dbReference type="ARBA" id="ARBA00022963"/>
    </source>
</evidence>
<keyword evidence="2" id="KW-0677">Repeat</keyword>
<organism evidence="9 10">
    <name type="scientific">Latimeria chalumnae</name>
    <name type="common">Coelacanth</name>
    <dbReference type="NCBI Taxonomy" id="7897"/>
    <lineage>
        <taxon>Eukaryota</taxon>
        <taxon>Metazoa</taxon>
        <taxon>Chordata</taxon>
        <taxon>Craniata</taxon>
        <taxon>Vertebrata</taxon>
        <taxon>Euteleostomi</taxon>
        <taxon>Coelacanthiformes</taxon>
        <taxon>Coelacanthidae</taxon>
        <taxon>Latimeria</taxon>
    </lineage>
</organism>
<feature type="domain" description="PLD phosphodiesterase" evidence="8">
    <location>
        <begin position="803"/>
        <end position="830"/>
    </location>
</feature>
<dbReference type="FunCoup" id="H3ACG7">
    <property type="interactions" value="1524"/>
</dbReference>
<keyword evidence="5" id="KW-0443">Lipid metabolism</keyword>
<dbReference type="EMBL" id="AFYH01088889">
    <property type="status" value="NOT_ANNOTATED_CDS"/>
    <property type="molecule type" value="Genomic_DNA"/>
</dbReference>
<evidence type="ECO:0000256" key="7">
    <source>
        <dbReference type="SAM" id="MobiDB-lite"/>
    </source>
</evidence>
<dbReference type="eggNOG" id="KOG1329">
    <property type="taxonomic scope" value="Eukaryota"/>
</dbReference>
<dbReference type="GO" id="GO:0006654">
    <property type="term" value="P:phosphatidic acid biosynthetic process"/>
    <property type="evidence" value="ECO:0007669"/>
    <property type="project" value="InterPro"/>
</dbReference>
<evidence type="ECO:0000256" key="3">
    <source>
        <dbReference type="ARBA" id="ARBA00022801"/>
    </source>
</evidence>
<dbReference type="EMBL" id="AFYH01088886">
    <property type="status" value="NOT_ANNOTATED_CDS"/>
    <property type="molecule type" value="Genomic_DNA"/>
</dbReference>
<protein>
    <recommendedName>
        <fullName evidence="6">Phospholipase</fullName>
        <ecNumber evidence="6">3.1.4.4</ecNumber>
    </recommendedName>
</protein>
<dbReference type="Pfam" id="PF13091">
    <property type="entry name" value="PLDc_2"/>
    <property type="match status" value="1"/>
</dbReference>
<dbReference type="FunFam" id="3.30.870.10:FF:000011">
    <property type="entry name" value="Phospholipase"/>
    <property type="match status" value="1"/>
</dbReference>
<reference evidence="9" key="3">
    <citation type="submission" date="2025-09" db="UniProtKB">
        <authorList>
            <consortium name="Ensembl"/>
        </authorList>
    </citation>
    <scope>IDENTIFICATION</scope>
</reference>
<dbReference type="PIRSF" id="PIRSF009376">
    <property type="entry name" value="Phospholipase_D_euk"/>
    <property type="match status" value="1"/>
</dbReference>
<dbReference type="GO" id="GO:0009395">
    <property type="term" value="P:phospholipid catabolic process"/>
    <property type="evidence" value="ECO:0007669"/>
    <property type="project" value="TreeGrafter"/>
</dbReference>
<dbReference type="SMART" id="SM00233">
    <property type="entry name" value="PH"/>
    <property type="match status" value="1"/>
</dbReference>
<dbReference type="FunFam" id="3.30.870.10:FF:000005">
    <property type="entry name" value="Phospholipase"/>
    <property type="match status" value="1"/>
</dbReference>
<dbReference type="InterPro" id="IPR015679">
    <property type="entry name" value="PLipase_D_fam"/>
</dbReference>
<reference evidence="10" key="1">
    <citation type="submission" date="2011-08" db="EMBL/GenBank/DDBJ databases">
        <title>The draft genome of Latimeria chalumnae.</title>
        <authorList>
            <person name="Di Palma F."/>
            <person name="Alfoldi J."/>
            <person name="Johnson J."/>
            <person name="Berlin A."/>
            <person name="Gnerre S."/>
            <person name="Jaffe D."/>
            <person name="MacCallum I."/>
            <person name="Young S."/>
            <person name="Walker B.J."/>
            <person name="Lander E."/>
            <person name="Lindblad-Toh K."/>
        </authorList>
    </citation>
    <scope>NUCLEOTIDE SEQUENCE [LARGE SCALE GENOMIC DNA]</scope>
    <source>
        <strain evidence="10">Wild caught</strain>
    </source>
</reference>
<feature type="domain" description="PLD phosphodiesterase" evidence="8">
    <location>
        <begin position="411"/>
        <end position="438"/>
    </location>
</feature>
<accession>H3ACG7</accession>
<keyword evidence="10" id="KW-1185">Reference proteome</keyword>
<dbReference type="OMA" id="SPFWAHH"/>
<dbReference type="InterPro" id="IPR001736">
    <property type="entry name" value="PLipase_D/transphosphatidylase"/>
</dbReference>
<dbReference type="GO" id="GO:0060627">
    <property type="term" value="P:regulation of vesicle-mediated transport"/>
    <property type="evidence" value="ECO:0007669"/>
    <property type="project" value="TreeGrafter"/>
</dbReference>
<evidence type="ECO:0000259" key="8">
    <source>
        <dbReference type="PROSITE" id="PS50035"/>
    </source>
</evidence>
<dbReference type="Proteomes" id="UP000008672">
    <property type="component" value="Unassembled WGS sequence"/>
</dbReference>
<evidence type="ECO:0000256" key="6">
    <source>
        <dbReference type="PIRNR" id="PIRNR009376"/>
    </source>
</evidence>
<keyword evidence="4 6" id="KW-0442">Lipid degradation</keyword>
<name>H3ACG7_LATCH</name>
<dbReference type="Gene3D" id="3.30.870.10">
    <property type="entry name" value="Endonuclease Chain A"/>
    <property type="match status" value="3"/>
</dbReference>
<gene>
    <name evidence="9" type="primary">PLD2</name>
</gene>
<evidence type="ECO:0000313" key="10">
    <source>
        <dbReference type="Proteomes" id="UP000008672"/>
    </source>
</evidence>
<dbReference type="GO" id="GO:0035556">
    <property type="term" value="P:intracellular signal transduction"/>
    <property type="evidence" value="ECO:0007669"/>
    <property type="project" value="InterPro"/>
</dbReference>
<proteinExistence type="inferred from homology"/>
<dbReference type="Gene3D" id="2.30.29.30">
    <property type="entry name" value="Pleckstrin-homology domain (PH domain)/Phosphotyrosine-binding domain (PTB)"/>
    <property type="match status" value="1"/>
</dbReference>
<dbReference type="EMBL" id="AFYH01088888">
    <property type="status" value="NOT_ANNOTATED_CDS"/>
    <property type="molecule type" value="Genomic_DNA"/>
</dbReference>
<dbReference type="STRING" id="7897.ENSLACP00000007338"/>
<dbReference type="PANTHER" id="PTHR18896">
    <property type="entry name" value="PHOSPHOLIPASE D"/>
    <property type="match status" value="1"/>
</dbReference>
<evidence type="ECO:0000256" key="2">
    <source>
        <dbReference type="ARBA" id="ARBA00022737"/>
    </source>
</evidence>
<dbReference type="AlphaFoldDB" id="H3ACG7"/>
<evidence type="ECO:0000313" key="9">
    <source>
        <dbReference type="Ensembl" id="ENSLACP00000007338.1"/>
    </source>
</evidence>
<comment type="similarity">
    <text evidence="6">Belongs to the phospholipase D family.</text>
</comment>
<feature type="region of interest" description="Disordered" evidence="7">
    <location>
        <begin position="522"/>
        <end position="552"/>
    </location>
</feature>
<dbReference type="CDD" id="cd01254">
    <property type="entry name" value="PH_PLD"/>
    <property type="match status" value="1"/>
</dbReference>
<dbReference type="InterPro" id="IPR001849">
    <property type="entry name" value="PH_domain"/>
</dbReference>
<dbReference type="GeneTree" id="ENSGT00940000160229"/>
<dbReference type="Pfam" id="PF00614">
    <property type="entry name" value="PLDc"/>
    <property type="match status" value="1"/>
</dbReference>
<dbReference type="Bgee" id="ENSLACG00000006510">
    <property type="expression patterns" value="Expressed in pelvic fin and 4 other cell types or tissues"/>
</dbReference>
<dbReference type="Ensembl" id="ENSLACT00000007398.1">
    <property type="protein sequence ID" value="ENSLACP00000007338.1"/>
    <property type="gene ID" value="ENSLACG00000006510.1"/>
</dbReference>
<sequence>ELNPDVLQLDEDEYDFPKPEGRAEEEILHPFALIYQLKPLKDQTGQVFLNGMPVTAQVQGTERYTSGSKVSVDSKRSTHGNLFLTLYRALIGDPCIFLQWPFTRPITTSVNRYATLLCNRVCKAYRMHFVFLQRHLEEYMNSLLRKPFYRNYHAMREFLDVSQLSFIHDLGPKGLEGMILKRSGGHHIHGLNCTGHDQVFYRWSKRWMVVKDSFLMYMKPEDAVVSFVLLFDPSFSIEAGKSVPEAKYGVRIENSSRSLIIKCHSYRQSYWWKKEIIDMVEKHSKDYLHVNRFESFTPVRQNTPVRWFVNGCNYFSSVADALEQAKEEIFITDWWLSPEIHLKRPAKDNHWRLDKILQRRAEQGVKVYVLLYKEVEMALAINSGYSKNTLMELHPNIKVMRHPDHVSSIVFLWAHHEKLVVIDQSVAFVGGLDLAFGRWDDHHYRLTDLGEHAEMEPASENRHNADLVGMLGAGSEAIFVSVSAFLGAPFVKEKVIFFRAWVKKTKTYGGICDESHVQLSPDNLTGAGGEAGQRRNSGPWRPQKDPSVSGLRNNSKLWLGKDYSNFITKDWVEVDKPFEDFIDRCKNHRMPWRDVASVVHGKAARDVARHFIQRWNYTKTAKTKYKNSSYPCLLPKSHTTADKPPFLVPGTQVASVQMLRSVDRWSAGSVESSIHNAYVQTIEKSQHFIYLENQFFITCADERSVYNGIGDAIVKRILRAHSENAKFRVYIVIPLLPGFEGDIATGGGNAIKAILHFTYRSICRGDCSILSRLKLELGKKWKDYFSICSLRTHAELQGDLITELIYIHSKMLIADDRKVIIGSANINDRSMLGKRDSEAAVFVEDTEMVASVMDGQEYQAGKFALSLRLECFRLLLGANTDPSIDVEDPLSDHFFTEVWNAMAASNTAIYDQV</sequence>
<dbReference type="InterPro" id="IPR011993">
    <property type="entry name" value="PH-like_dom_sf"/>
</dbReference>
<evidence type="ECO:0000256" key="5">
    <source>
        <dbReference type="ARBA" id="ARBA00023098"/>
    </source>
</evidence>
<dbReference type="HOGENOM" id="CLU_000690_2_0_1"/>
<dbReference type="PANTHER" id="PTHR18896:SF121">
    <property type="entry name" value="PHOSPHOLIPASE D2"/>
    <property type="match status" value="1"/>
</dbReference>
<comment type="catalytic activity">
    <reaction evidence="1 6">
        <text>a 1,2-diacyl-sn-glycero-3-phosphocholine + H2O = a 1,2-diacyl-sn-glycero-3-phosphate + choline + H(+)</text>
        <dbReference type="Rhea" id="RHEA:14445"/>
        <dbReference type="ChEBI" id="CHEBI:15354"/>
        <dbReference type="ChEBI" id="CHEBI:15377"/>
        <dbReference type="ChEBI" id="CHEBI:15378"/>
        <dbReference type="ChEBI" id="CHEBI:57643"/>
        <dbReference type="ChEBI" id="CHEBI:58608"/>
        <dbReference type="EC" id="3.1.4.4"/>
    </reaction>
</comment>
<dbReference type="EC" id="3.1.4.4" evidence="6"/>
<evidence type="ECO:0000256" key="1">
    <source>
        <dbReference type="ARBA" id="ARBA00000798"/>
    </source>
</evidence>